<proteinExistence type="predicted"/>
<sequence>MKIVHVLCSSQKGGLETAFVNINRLLIRLGHEVEVWLPFESPYRDSLQRDSHSYYAFSPRGYYDVFRIIQAHLRLRTVKPDLVLTHNARATSILGLALKSLTTPLVGFSHSNKIRRMLEADYLIGLTEDMCQRFWDAGYEKDRTAILPNFVFERPSFVKSIKKDTGNVGFVGRMTAEKGLDTLLTAFSQVVEIMPDTQLHLAGSGPDKEDILALAESLSIRHKVHIHGWVENIGGWLRDIDLLVVPSLSETFGIVILEAAVHGCPVIASDVSGPASQIQSGSDGWLVPPGNAQQLADGICAALQHAEHRASVATMAYKRSESYTVEAIQPRLKAILEQSIYLGRKK</sequence>
<dbReference type="Pfam" id="PF13439">
    <property type="entry name" value="Glyco_transf_4"/>
    <property type="match status" value="1"/>
</dbReference>
<dbReference type="SUPFAM" id="SSF53756">
    <property type="entry name" value="UDP-Glycosyltransferase/glycogen phosphorylase"/>
    <property type="match status" value="1"/>
</dbReference>
<keyword evidence="1" id="KW-0328">Glycosyltransferase</keyword>
<evidence type="ECO:0000313" key="6">
    <source>
        <dbReference type="Proteomes" id="UP000242469"/>
    </source>
</evidence>
<dbReference type="AlphaFoldDB" id="A0A1H4DEN4"/>
<dbReference type="Proteomes" id="UP000242469">
    <property type="component" value="Unassembled WGS sequence"/>
</dbReference>
<evidence type="ECO:0000259" key="3">
    <source>
        <dbReference type="Pfam" id="PF00534"/>
    </source>
</evidence>
<dbReference type="PANTHER" id="PTHR12526:SF510">
    <property type="entry name" value="D-INOSITOL 3-PHOSPHATE GLYCOSYLTRANSFERASE"/>
    <property type="match status" value="1"/>
</dbReference>
<evidence type="ECO:0000256" key="1">
    <source>
        <dbReference type="ARBA" id="ARBA00022676"/>
    </source>
</evidence>
<dbReference type="RefSeq" id="WP_091826004.1">
    <property type="nucleotide sequence ID" value="NZ_FNRJ01000006.1"/>
</dbReference>
<dbReference type="STRING" id="1122198.SAMN02745729_10671"/>
<protein>
    <submittedName>
        <fullName evidence="5">Glycosyltransferase involved in cell wall bisynthesis</fullName>
    </submittedName>
</protein>
<dbReference type="GO" id="GO:0016757">
    <property type="term" value="F:glycosyltransferase activity"/>
    <property type="evidence" value="ECO:0007669"/>
    <property type="project" value="UniProtKB-KW"/>
</dbReference>
<dbReference type="Gene3D" id="3.40.50.2000">
    <property type="entry name" value="Glycogen Phosphorylase B"/>
    <property type="match status" value="2"/>
</dbReference>
<evidence type="ECO:0000313" key="5">
    <source>
        <dbReference type="EMBL" id="SEA71184.1"/>
    </source>
</evidence>
<keyword evidence="2 5" id="KW-0808">Transferase</keyword>
<gene>
    <name evidence="5" type="ORF">SAMN02745729_10671</name>
</gene>
<dbReference type="EMBL" id="FNRJ01000006">
    <property type="protein sequence ID" value="SEA71184.1"/>
    <property type="molecule type" value="Genomic_DNA"/>
</dbReference>
<dbReference type="InterPro" id="IPR001296">
    <property type="entry name" value="Glyco_trans_1"/>
</dbReference>
<dbReference type="CDD" id="cd03801">
    <property type="entry name" value="GT4_PimA-like"/>
    <property type="match status" value="1"/>
</dbReference>
<organism evidence="5 6">
    <name type="scientific">Marinobacterium iners DSM 11526</name>
    <dbReference type="NCBI Taxonomy" id="1122198"/>
    <lineage>
        <taxon>Bacteria</taxon>
        <taxon>Pseudomonadati</taxon>
        <taxon>Pseudomonadota</taxon>
        <taxon>Gammaproteobacteria</taxon>
        <taxon>Oceanospirillales</taxon>
        <taxon>Oceanospirillaceae</taxon>
        <taxon>Marinobacterium</taxon>
    </lineage>
</organism>
<accession>A0A1H4DEN4</accession>
<name>A0A1H4DEN4_9GAMM</name>
<dbReference type="GO" id="GO:1901135">
    <property type="term" value="P:carbohydrate derivative metabolic process"/>
    <property type="evidence" value="ECO:0007669"/>
    <property type="project" value="UniProtKB-ARBA"/>
</dbReference>
<reference evidence="6" key="1">
    <citation type="submission" date="2016-10" db="EMBL/GenBank/DDBJ databases">
        <authorList>
            <person name="Varghese N."/>
            <person name="Submissions S."/>
        </authorList>
    </citation>
    <scope>NUCLEOTIDE SEQUENCE [LARGE SCALE GENOMIC DNA]</scope>
    <source>
        <strain evidence="6">DSM 11526</strain>
    </source>
</reference>
<feature type="domain" description="Glycosyl transferase family 1" evidence="3">
    <location>
        <begin position="157"/>
        <end position="319"/>
    </location>
</feature>
<feature type="domain" description="Glycosyltransferase subfamily 4-like N-terminal" evidence="4">
    <location>
        <begin position="13"/>
        <end position="151"/>
    </location>
</feature>
<evidence type="ECO:0000256" key="2">
    <source>
        <dbReference type="ARBA" id="ARBA00022679"/>
    </source>
</evidence>
<evidence type="ECO:0000259" key="4">
    <source>
        <dbReference type="Pfam" id="PF13439"/>
    </source>
</evidence>
<dbReference type="InterPro" id="IPR028098">
    <property type="entry name" value="Glyco_trans_4-like_N"/>
</dbReference>
<keyword evidence="6" id="KW-1185">Reference proteome</keyword>
<dbReference type="OrthoDB" id="9801609at2"/>
<dbReference type="Pfam" id="PF00534">
    <property type="entry name" value="Glycos_transf_1"/>
    <property type="match status" value="1"/>
</dbReference>
<dbReference type="PANTHER" id="PTHR12526">
    <property type="entry name" value="GLYCOSYLTRANSFERASE"/>
    <property type="match status" value="1"/>
</dbReference>